<dbReference type="RefSeq" id="WP_182295253.1">
    <property type="nucleotide sequence ID" value="NZ_CP059851.1"/>
</dbReference>
<protein>
    <recommendedName>
        <fullName evidence="1">UPF0260 protein H3309_13735</fullName>
    </recommendedName>
</protein>
<evidence type="ECO:0000256" key="1">
    <source>
        <dbReference type="HAMAP-Rule" id="MF_00676"/>
    </source>
</evidence>
<dbReference type="KEGG" id="sand:H3309_13735"/>
<reference evidence="2 3" key="1">
    <citation type="submission" date="2020-07" db="EMBL/GenBank/DDBJ databases">
        <title>Complete genome sequence for Sandaracinobacter sp. M6.</title>
        <authorList>
            <person name="Tang Y."/>
            <person name="Liu Q."/>
            <person name="Guo Z."/>
            <person name="Lei P."/>
            <person name="Huang B."/>
        </authorList>
    </citation>
    <scope>NUCLEOTIDE SEQUENCE [LARGE SCALE GENOMIC DNA]</scope>
    <source>
        <strain evidence="2 3">M6</strain>
    </source>
</reference>
<evidence type="ECO:0000313" key="2">
    <source>
        <dbReference type="EMBL" id="QMW22394.1"/>
    </source>
</evidence>
<proteinExistence type="inferred from homology"/>
<dbReference type="HAMAP" id="MF_00676">
    <property type="entry name" value="UPF0260"/>
    <property type="match status" value="1"/>
</dbReference>
<dbReference type="Pfam" id="PF03692">
    <property type="entry name" value="CxxCxxCC"/>
    <property type="match status" value="1"/>
</dbReference>
<dbReference type="PIRSF" id="PIRSF006173">
    <property type="entry name" value="UCP006173"/>
    <property type="match status" value="1"/>
</dbReference>
<dbReference type="InterPro" id="IPR008228">
    <property type="entry name" value="UCP006173"/>
</dbReference>
<dbReference type="NCBIfam" id="NF003501">
    <property type="entry name" value="PRK05170.1-5"/>
    <property type="match status" value="1"/>
</dbReference>
<sequence length="146" mass="16475">MSAELPGGRFWERKSLAQLSRAEWESLCDGCGKCCLHKLEDEETGEMFGTNVACRLLDRHAARCTDYARRKTLVPDCVRLTPKLVRTLDWLPSTCAYVRVEAGLPLPEWHHLLTGDRESIHRAGASVRGWTISEVDAGELEDHILE</sequence>
<dbReference type="PANTHER" id="PTHR37421">
    <property type="entry name" value="UPF0260 PROTEIN YCGN"/>
    <property type="match status" value="1"/>
</dbReference>
<gene>
    <name evidence="2" type="ORF">H3309_13735</name>
</gene>
<dbReference type="Proteomes" id="UP000515292">
    <property type="component" value="Chromosome"/>
</dbReference>
<name>A0A7G5IGA2_9SPHN</name>
<keyword evidence="3" id="KW-1185">Reference proteome</keyword>
<organism evidence="2 3">
    <name type="scientific">Sandaracinobacteroides saxicola</name>
    <dbReference type="NCBI Taxonomy" id="2759707"/>
    <lineage>
        <taxon>Bacteria</taxon>
        <taxon>Pseudomonadati</taxon>
        <taxon>Pseudomonadota</taxon>
        <taxon>Alphaproteobacteria</taxon>
        <taxon>Sphingomonadales</taxon>
        <taxon>Sphingosinicellaceae</taxon>
        <taxon>Sandaracinobacteroides</taxon>
    </lineage>
</organism>
<evidence type="ECO:0000313" key="3">
    <source>
        <dbReference type="Proteomes" id="UP000515292"/>
    </source>
</evidence>
<dbReference type="AlphaFoldDB" id="A0A7G5IGA2"/>
<dbReference type="PANTHER" id="PTHR37421:SF1">
    <property type="entry name" value="UPF0260 PROTEIN YCGN"/>
    <property type="match status" value="1"/>
</dbReference>
<comment type="similarity">
    <text evidence="1">Belongs to the UPF0260 family.</text>
</comment>
<dbReference type="InterPro" id="IPR005358">
    <property type="entry name" value="Puta_zinc/iron-chelating_dom"/>
</dbReference>
<dbReference type="EMBL" id="CP059851">
    <property type="protein sequence ID" value="QMW22394.1"/>
    <property type="molecule type" value="Genomic_DNA"/>
</dbReference>
<dbReference type="NCBIfam" id="NF003507">
    <property type="entry name" value="PRK05170.2-5"/>
    <property type="match status" value="1"/>
</dbReference>
<accession>A0A7G5IGA2</accession>